<dbReference type="Gene3D" id="3.20.20.190">
    <property type="entry name" value="Phosphatidylinositol (PI) phosphodiesterase"/>
    <property type="match status" value="2"/>
</dbReference>
<dbReference type="OrthoDB" id="1058301at2759"/>
<proteinExistence type="inferred from homology"/>
<dbReference type="GO" id="GO:0008889">
    <property type="term" value="F:glycerophosphodiester phosphodiesterase activity"/>
    <property type="evidence" value="ECO:0007669"/>
    <property type="project" value="UniProtKB-EC"/>
</dbReference>
<evidence type="ECO:0000313" key="11">
    <source>
        <dbReference type="Proteomes" id="UP001153076"/>
    </source>
</evidence>
<evidence type="ECO:0000313" key="10">
    <source>
        <dbReference type="EMBL" id="KAJ8440425.1"/>
    </source>
</evidence>
<keyword evidence="5" id="KW-0378">Hydrolase</keyword>
<reference evidence="10" key="1">
    <citation type="submission" date="2022-04" db="EMBL/GenBank/DDBJ databases">
        <title>Carnegiea gigantea Genome sequencing and assembly v2.</title>
        <authorList>
            <person name="Copetti D."/>
            <person name="Sanderson M.J."/>
            <person name="Burquez A."/>
            <person name="Wojciechowski M.F."/>
        </authorList>
    </citation>
    <scope>NUCLEOTIDE SEQUENCE</scope>
    <source>
        <strain evidence="10">SGP5-SGP5p</strain>
        <tissue evidence="10">Aerial part</tissue>
    </source>
</reference>
<evidence type="ECO:0000256" key="7">
    <source>
        <dbReference type="ARBA" id="ARBA00047512"/>
    </source>
</evidence>
<dbReference type="CDD" id="cd08604">
    <property type="entry name" value="GDPD_SHV3_repeat_2"/>
    <property type="match status" value="1"/>
</dbReference>
<dbReference type="Pfam" id="PF03009">
    <property type="entry name" value="GDPD"/>
    <property type="match status" value="1"/>
</dbReference>
<dbReference type="PANTHER" id="PTHR43620">
    <property type="entry name" value="GLYCEROPHOSPHORYL DIESTER PHOSPHODIESTERASE"/>
    <property type="match status" value="1"/>
</dbReference>
<feature type="signal peptide" evidence="8">
    <location>
        <begin position="1"/>
        <end position="22"/>
    </location>
</feature>
<dbReference type="GO" id="GO:0006629">
    <property type="term" value="P:lipid metabolic process"/>
    <property type="evidence" value="ECO:0007669"/>
    <property type="project" value="InterPro"/>
</dbReference>
<name>A0A9Q1KCI3_9CARY</name>
<protein>
    <recommendedName>
        <fullName evidence="2">glycerophosphodiester phosphodiesterase</fullName>
        <ecNumber evidence="2">3.1.4.46</ecNumber>
    </recommendedName>
</protein>
<dbReference type="InterPro" id="IPR017946">
    <property type="entry name" value="PLC-like_Pdiesterase_TIM-brl"/>
</dbReference>
<feature type="chain" id="PRO_5040197384" description="glycerophosphodiester phosphodiesterase" evidence="8">
    <location>
        <begin position="23"/>
        <end position="754"/>
    </location>
</feature>
<dbReference type="FunFam" id="3.20.20.190:FF:000011">
    <property type="entry name" value="Glycerophosphodiester phosphodiesterase GDPDL3"/>
    <property type="match status" value="1"/>
</dbReference>
<dbReference type="Proteomes" id="UP001153076">
    <property type="component" value="Unassembled WGS sequence"/>
</dbReference>
<evidence type="ECO:0000256" key="4">
    <source>
        <dbReference type="ARBA" id="ARBA00022798"/>
    </source>
</evidence>
<dbReference type="PANTHER" id="PTHR43620:SF7">
    <property type="entry name" value="GLYCEROPHOSPHODIESTER PHOSPHODIESTERASE GDPD5-RELATED"/>
    <property type="match status" value="1"/>
</dbReference>
<dbReference type="SUPFAM" id="SSF51695">
    <property type="entry name" value="PLC-like phosphodiesterases"/>
    <property type="match status" value="2"/>
</dbReference>
<evidence type="ECO:0000256" key="8">
    <source>
        <dbReference type="SAM" id="SignalP"/>
    </source>
</evidence>
<sequence length="754" mass="81416">MGTCKLVVVLVLLAQLSAFAYAQGSKTTPPAKSLWQTLDGGAPFIVAHGGFSGLFPDSSSFAYNFATITSVPDLILWCDVQLTKDGMGICFPDIKLDNSSDISRIYPKRDNTYNVNGVKMQGYFPIDFTLKELNKVSLTQGIYSRSPDFDASMLQIQTVDDVSQTQPAGIWLNVQHDAFYTQHNLSMRSFVISASNNAPISHISSPEVKFLQGLAKPFASTQIRLVFRFLDQDLAEPSTNQTYGSLLKNLTFIKTFASGILVPKAYIWPVDASGYLLPHTSLVADAHKIGLEVYAADFANDFTFAYNYSYNPVAEYLSFVDNGDFSVDGVVSDFPITPSEARDCFAHVGKNALGQAKPLVISHEGASGDYPGCTDMAYSKAISDGADVIDCPVQMSQDGVPFCLGSINLMNNTQIGQTQFRTLVQNVNELRPSQGIFSFSLNWADIQGLTPAIYNPWTASLLYRNPKFRNAGKIISLSDFLALAKNTTSLSAVSIKIENAQYLAAKQGLGIVDAVLDALDKAGYNDPSAKKVMIQSSSSSVLKSIKGKKYELVYEVDETIRDADKATITDIKGFADAVVIDKVSVFPKSGGYLVTMTDIVPHLQSFNLSVYVQIFQNEVVSLPFDFFSDPVVEINSYVMGPGVDGVITDFPETAASYKRNLCLKMTKAPPYMSAVQAGALMQQISGAMPPALAPSPVLTVADVSEPPLPPVMTANATAPAAAAPNKTSANGQPKVTASALLSSLIMIFAAVMMF</sequence>
<dbReference type="FunFam" id="3.20.20.190:FF:000013">
    <property type="entry name" value="Glycerophosphodiester phosphodiesterase GDPDL3"/>
    <property type="match status" value="1"/>
</dbReference>
<keyword evidence="6" id="KW-0325">Glycoprotein</keyword>
<feature type="domain" description="GP-PDE" evidence="9">
    <location>
        <begin position="358"/>
        <end position="658"/>
    </location>
</feature>
<keyword evidence="11" id="KW-1185">Reference proteome</keyword>
<dbReference type="GO" id="GO:0006071">
    <property type="term" value="P:glycerol metabolic process"/>
    <property type="evidence" value="ECO:0007669"/>
    <property type="project" value="UniProtKB-KW"/>
</dbReference>
<evidence type="ECO:0000256" key="2">
    <source>
        <dbReference type="ARBA" id="ARBA00012247"/>
    </source>
</evidence>
<gene>
    <name evidence="10" type="ORF">Cgig2_017658</name>
</gene>
<comment type="caution">
    <text evidence="10">The sequence shown here is derived from an EMBL/GenBank/DDBJ whole genome shotgun (WGS) entry which is preliminary data.</text>
</comment>
<evidence type="ECO:0000256" key="1">
    <source>
        <dbReference type="ARBA" id="ARBA00007277"/>
    </source>
</evidence>
<comment type="similarity">
    <text evidence="1">Belongs to the glycerophosphoryl diester phosphodiesterase family.</text>
</comment>
<accession>A0A9Q1KCI3</accession>
<evidence type="ECO:0000256" key="6">
    <source>
        <dbReference type="ARBA" id="ARBA00023180"/>
    </source>
</evidence>
<keyword evidence="3 8" id="KW-0732">Signal</keyword>
<organism evidence="10 11">
    <name type="scientific">Carnegiea gigantea</name>
    <dbReference type="NCBI Taxonomy" id="171969"/>
    <lineage>
        <taxon>Eukaryota</taxon>
        <taxon>Viridiplantae</taxon>
        <taxon>Streptophyta</taxon>
        <taxon>Embryophyta</taxon>
        <taxon>Tracheophyta</taxon>
        <taxon>Spermatophyta</taxon>
        <taxon>Magnoliopsida</taxon>
        <taxon>eudicotyledons</taxon>
        <taxon>Gunneridae</taxon>
        <taxon>Pentapetalae</taxon>
        <taxon>Caryophyllales</taxon>
        <taxon>Cactineae</taxon>
        <taxon>Cactaceae</taxon>
        <taxon>Cactoideae</taxon>
        <taxon>Echinocereeae</taxon>
        <taxon>Carnegiea</taxon>
    </lineage>
</organism>
<dbReference type="AlphaFoldDB" id="A0A9Q1KCI3"/>
<dbReference type="InterPro" id="IPR030395">
    <property type="entry name" value="GP_PDE_dom"/>
</dbReference>
<keyword evidence="4" id="KW-0319">Glycerol metabolism</keyword>
<dbReference type="EMBL" id="JAKOGI010000191">
    <property type="protein sequence ID" value="KAJ8440425.1"/>
    <property type="molecule type" value="Genomic_DNA"/>
</dbReference>
<evidence type="ECO:0000259" key="9">
    <source>
        <dbReference type="PROSITE" id="PS51704"/>
    </source>
</evidence>
<dbReference type="PROSITE" id="PS51704">
    <property type="entry name" value="GP_PDE"/>
    <property type="match status" value="2"/>
</dbReference>
<feature type="domain" description="GP-PDE" evidence="9">
    <location>
        <begin position="43"/>
        <end position="342"/>
    </location>
</feature>
<evidence type="ECO:0000256" key="5">
    <source>
        <dbReference type="ARBA" id="ARBA00022801"/>
    </source>
</evidence>
<evidence type="ECO:0000256" key="3">
    <source>
        <dbReference type="ARBA" id="ARBA00022729"/>
    </source>
</evidence>
<dbReference type="CDD" id="cd08603">
    <property type="entry name" value="GDPD_SHV3_repeat_1"/>
    <property type="match status" value="1"/>
</dbReference>
<comment type="catalytic activity">
    <reaction evidence="7">
        <text>a sn-glycero-3-phosphodiester + H2O = an alcohol + sn-glycerol 3-phosphate + H(+)</text>
        <dbReference type="Rhea" id="RHEA:12969"/>
        <dbReference type="ChEBI" id="CHEBI:15377"/>
        <dbReference type="ChEBI" id="CHEBI:15378"/>
        <dbReference type="ChEBI" id="CHEBI:30879"/>
        <dbReference type="ChEBI" id="CHEBI:57597"/>
        <dbReference type="ChEBI" id="CHEBI:83408"/>
        <dbReference type="EC" id="3.1.4.46"/>
    </reaction>
</comment>
<dbReference type="EC" id="3.1.4.46" evidence="2"/>